<evidence type="ECO:0000259" key="2">
    <source>
        <dbReference type="Pfam" id="PF04063"/>
    </source>
</evidence>
<dbReference type="InterPro" id="IPR039717">
    <property type="entry name" value="Hgh1"/>
</dbReference>
<feature type="compositionally biased region" description="Low complexity" evidence="1">
    <location>
        <begin position="336"/>
        <end position="348"/>
    </location>
</feature>
<feature type="region of interest" description="Disordered" evidence="1">
    <location>
        <begin position="311"/>
        <end position="348"/>
    </location>
</feature>
<evidence type="ECO:0000256" key="1">
    <source>
        <dbReference type="SAM" id="MobiDB-lite"/>
    </source>
</evidence>
<feature type="domain" description="Protein HGH1 N-terminal" evidence="2">
    <location>
        <begin position="104"/>
        <end position="253"/>
    </location>
</feature>
<protein>
    <recommendedName>
        <fullName evidence="2">Protein HGH1 N-terminal domain-containing protein</fullName>
    </recommendedName>
</protein>
<dbReference type="KEGG" id="cvr:CHLNCDRAFT_137670"/>
<dbReference type="SUPFAM" id="SSF48371">
    <property type="entry name" value="ARM repeat"/>
    <property type="match status" value="1"/>
</dbReference>
<dbReference type="EMBL" id="GL433836">
    <property type="protein sequence ID" value="EFN59007.1"/>
    <property type="molecule type" value="Genomic_DNA"/>
</dbReference>
<keyword evidence="4" id="KW-1185">Reference proteome</keyword>
<proteinExistence type="predicted"/>
<dbReference type="Gene3D" id="1.25.10.10">
    <property type="entry name" value="Leucine-rich Repeat Variant"/>
    <property type="match status" value="1"/>
</dbReference>
<reference evidence="3 4" key="1">
    <citation type="journal article" date="2010" name="Plant Cell">
        <title>The Chlorella variabilis NC64A genome reveals adaptation to photosymbiosis, coevolution with viruses, and cryptic sex.</title>
        <authorList>
            <person name="Blanc G."/>
            <person name="Duncan G."/>
            <person name="Agarkova I."/>
            <person name="Borodovsky M."/>
            <person name="Gurnon J."/>
            <person name="Kuo A."/>
            <person name="Lindquist E."/>
            <person name="Lucas S."/>
            <person name="Pangilinan J."/>
            <person name="Polle J."/>
            <person name="Salamov A."/>
            <person name="Terry A."/>
            <person name="Yamada T."/>
            <person name="Dunigan D.D."/>
            <person name="Grigoriev I.V."/>
            <person name="Claverie J.M."/>
            <person name="Van Etten J.L."/>
        </authorList>
    </citation>
    <scope>NUCLEOTIDE SEQUENCE [LARGE SCALE GENOMIC DNA]</scope>
    <source>
        <strain evidence="3 4">NC64A</strain>
    </source>
</reference>
<dbReference type="InParanoid" id="E1Z483"/>
<dbReference type="InterPro" id="IPR011989">
    <property type="entry name" value="ARM-like"/>
</dbReference>
<dbReference type="STRING" id="554065.E1Z483"/>
<evidence type="ECO:0000313" key="3">
    <source>
        <dbReference type="EMBL" id="EFN59007.1"/>
    </source>
</evidence>
<evidence type="ECO:0000313" key="4">
    <source>
        <dbReference type="Proteomes" id="UP000008141"/>
    </source>
</evidence>
<accession>E1Z483</accession>
<dbReference type="PANTHER" id="PTHR13387">
    <property type="entry name" value="PROTEIN HGH1 HOMOLOG"/>
    <property type="match status" value="1"/>
</dbReference>
<dbReference type="eggNOG" id="KOG2973">
    <property type="taxonomic scope" value="Eukaryota"/>
</dbReference>
<dbReference type="OrthoDB" id="338814at2759"/>
<dbReference type="AlphaFoldDB" id="E1Z483"/>
<dbReference type="OMA" id="CACMEAT"/>
<gene>
    <name evidence="3" type="ORF">CHLNCDRAFT_137670</name>
</gene>
<dbReference type="Proteomes" id="UP000008141">
    <property type="component" value="Unassembled WGS sequence"/>
</dbReference>
<dbReference type="InterPro" id="IPR007205">
    <property type="entry name" value="Protein_HGH1_N"/>
</dbReference>
<dbReference type="RefSeq" id="XP_005851109.1">
    <property type="nucleotide sequence ID" value="XM_005851047.1"/>
</dbReference>
<dbReference type="PANTHER" id="PTHR13387:SF9">
    <property type="entry name" value="PROTEIN HGH1 HOMOLOG"/>
    <property type="match status" value="1"/>
</dbReference>
<name>E1Z483_CHLVA</name>
<sequence>MADELAELIDFLSDSRPPIKQHAAELVQGLTGSPEGISQLAARSSKLLPPLFRLVPGPEATSRPALAALVNLSQEPTVQQQLLDLNAAARCMDYMREGSCPGRNDLLVMLLANLTSLEAGAEALLQARGPAGAAGQGPLEGLHVATLLKLFLDPVAPGEQDTYEHVATVLPNVTRFPAGRRLLLQPGRGLLQALASQLRSSSELRRRGCAGAIKNCCFTCEQDGTADDIAAETEAVGTILDVLCGITAKEEDEAVREALAEAVLCVARHGGARKALWKCDAPTTLQKGYEFEENRTVCACMEATAELFLGDGFEPEPADGTQQQAADGEAPPPQQQQPNGAVQIEEID</sequence>
<dbReference type="FunCoup" id="E1Z483">
    <property type="interactions" value="1593"/>
</dbReference>
<dbReference type="GeneID" id="17358582"/>
<dbReference type="InterPro" id="IPR016024">
    <property type="entry name" value="ARM-type_fold"/>
</dbReference>
<dbReference type="Pfam" id="PF04063">
    <property type="entry name" value="DUF383"/>
    <property type="match status" value="1"/>
</dbReference>
<organism evidence="4">
    <name type="scientific">Chlorella variabilis</name>
    <name type="common">Green alga</name>
    <dbReference type="NCBI Taxonomy" id="554065"/>
    <lineage>
        <taxon>Eukaryota</taxon>
        <taxon>Viridiplantae</taxon>
        <taxon>Chlorophyta</taxon>
        <taxon>core chlorophytes</taxon>
        <taxon>Trebouxiophyceae</taxon>
        <taxon>Chlorellales</taxon>
        <taxon>Chlorellaceae</taxon>
        <taxon>Chlorella clade</taxon>
        <taxon>Chlorella</taxon>
    </lineage>
</organism>